<dbReference type="GeneID" id="19269384"/>
<comment type="similarity">
    <text evidence="4 16">Belongs to the LTN1 family.</text>
</comment>
<keyword evidence="11 15" id="KW-0863">Zinc-finger</keyword>
<dbReference type="GO" id="GO:0016567">
    <property type="term" value="P:protein ubiquitination"/>
    <property type="evidence" value="ECO:0007669"/>
    <property type="project" value="UniProtKB-UniPathway"/>
</dbReference>
<evidence type="ECO:0000256" key="4">
    <source>
        <dbReference type="ARBA" id="ARBA00007997"/>
    </source>
</evidence>
<comment type="pathway">
    <text evidence="3 16">Protein modification; protein ubiquitination.</text>
</comment>
<feature type="region of interest" description="Disordered" evidence="17">
    <location>
        <begin position="1"/>
        <end position="22"/>
    </location>
</feature>
<protein>
    <recommendedName>
        <fullName evidence="6 16">E3 ubiquitin-protein ligase listerin</fullName>
        <ecNumber evidence="5 16">2.3.2.27</ecNumber>
    </recommendedName>
    <alternativeName>
        <fullName evidence="16">RING-type E3 ubiquitin transferase listerin</fullName>
    </alternativeName>
</protein>
<evidence type="ECO:0000259" key="18">
    <source>
        <dbReference type="PROSITE" id="PS50089"/>
    </source>
</evidence>
<keyword evidence="7" id="KW-0963">Cytoplasm</keyword>
<comment type="subunit">
    <text evidence="16">Component of the ribosome quality control complex (RQC).</text>
</comment>
<dbReference type="InterPro" id="IPR013083">
    <property type="entry name" value="Znf_RING/FYVE/PHD"/>
</dbReference>
<dbReference type="HOGENOM" id="CLU_000471_0_0_1"/>
<dbReference type="Pfam" id="PF23009">
    <property type="entry name" value="UBC_like"/>
    <property type="match status" value="1"/>
</dbReference>
<dbReference type="SMART" id="SM01197">
    <property type="entry name" value="FANCL_C"/>
    <property type="match status" value="1"/>
</dbReference>
<dbReference type="PANTHER" id="PTHR12389">
    <property type="entry name" value="ZINC FINGER PROTEIN 294"/>
    <property type="match status" value="1"/>
</dbReference>
<dbReference type="InterPro" id="IPR001841">
    <property type="entry name" value="Znf_RING"/>
</dbReference>
<evidence type="ECO:0000256" key="5">
    <source>
        <dbReference type="ARBA" id="ARBA00012483"/>
    </source>
</evidence>
<evidence type="ECO:0000256" key="15">
    <source>
        <dbReference type="PROSITE-ProRule" id="PRU00175"/>
    </source>
</evidence>
<dbReference type="Pfam" id="PF22999">
    <property type="entry name" value="LTN1_E3_ligase_6th"/>
    <property type="match status" value="1"/>
</dbReference>
<dbReference type="KEGG" id="pfy:PFICI_04371"/>
<dbReference type="GO" id="GO:1990116">
    <property type="term" value="P:ribosome-associated ubiquitin-dependent protein catabolic process"/>
    <property type="evidence" value="ECO:0007669"/>
    <property type="project" value="UniProtKB-UniRule"/>
</dbReference>
<keyword evidence="9 16" id="KW-0479">Metal-binding</keyword>
<dbReference type="GO" id="GO:0061630">
    <property type="term" value="F:ubiquitin protein ligase activity"/>
    <property type="evidence" value="ECO:0007669"/>
    <property type="project" value="UniProtKB-UniRule"/>
</dbReference>
<evidence type="ECO:0000256" key="12">
    <source>
        <dbReference type="ARBA" id="ARBA00022786"/>
    </source>
</evidence>
<dbReference type="GO" id="GO:1990112">
    <property type="term" value="C:RQC complex"/>
    <property type="evidence" value="ECO:0007669"/>
    <property type="project" value="UniProtKB-UniRule"/>
</dbReference>
<dbReference type="InterPro" id="IPR039804">
    <property type="entry name" value="RING-CH-C4HC3_LTN1"/>
</dbReference>
<dbReference type="PANTHER" id="PTHR12389:SF0">
    <property type="entry name" value="E3 UBIQUITIN-PROTEIN LIGASE LISTERIN"/>
    <property type="match status" value="1"/>
</dbReference>
<evidence type="ECO:0000256" key="14">
    <source>
        <dbReference type="ARBA" id="ARBA00055150"/>
    </source>
</evidence>
<dbReference type="Pfam" id="PF13639">
    <property type="entry name" value="zf-RING_2"/>
    <property type="match status" value="1"/>
</dbReference>
<dbReference type="InterPro" id="IPR016024">
    <property type="entry name" value="ARM-type_fold"/>
</dbReference>
<dbReference type="EC" id="2.3.2.27" evidence="5 16"/>
<evidence type="ECO:0000256" key="9">
    <source>
        <dbReference type="ARBA" id="ARBA00022723"/>
    </source>
</evidence>
<reference evidence="20" key="1">
    <citation type="journal article" date="2015" name="BMC Genomics">
        <title>Genomic and transcriptomic analysis of the endophytic fungus Pestalotiopsis fici reveals its lifestyle and high potential for synthesis of natural products.</title>
        <authorList>
            <person name="Wang X."/>
            <person name="Zhang X."/>
            <person name="Liu L."/>
            <person name="Xiang M."/>
            <person name="Wang W."/>
            <person name="Sun X."/>
            <person name="Che Y."/>
            <person name="Guo L."/>
            <person name="Liu G."/>
            <person name="Guo L."/>
            <person name="Wang C."/>
            <person name="Yin W.B."/>
            <person name="Stadler M."/>
            <person name="Zhang X."/>
            <person name="Liu X."/>
        </authorList>
    </citation>
    <scope>NUCLEOTIDE SEQUENCE [LARGE SCALE GENOMIC DNA]</scope>
    <source>
        <strain evidence="20">W106-1 / CGMCC3.15140</strain>
    </source>
</reference>
<dbReference type="eggNOG" id="KOG0803">
    <property type="taxonomic scope" value="Eukaryota"/>
</dbReference>
<dbReference type="GO" id="GO:0043023">
    <property type="term" value="F:ribosomal large subunit binding"/>
    <property type="evidence" value="ECO:0007669"/>
    <property type="project" value="TreeGrafter"/>
</dbReference>
<dbReference type="InterPro" id="IPR039795">
    <property type="entry name" value="LTN1/Rkr1"/>
</dbReference>
<evidence type="ECO:0000256" key="2">
    <source>
        <dbReference type="ARBA" id="ARBA00004514"/>
    </source>
</evidence>
<dbReference type="OMA" id="IYGSHWE"/>
<evidence type="ECO:0000256" key="16">
    <source>
        <dbReference type="RuleBase" id="RU367090"/>
    </source>
</evidence>
<dbReference type="GO" id="GO:0005829">
    <property type="term" value="C:cytosol"/>
    <property type="evidence" value="ECO:0007669"/>
    <property type="project" value="UniProtKB-SubCell"/>
</dbReference>
<dbReference type="InterPro" id="IPR054478">
    <property type="entry name" value="LTN1_UBC"/>
</dbReference>
<accession>W3X8X7</accession>
<dbReference type="GO" id="GO:0072344">
    <property type="term" value="P:rescue of stalled ribosome"/>
    <property type="evidence" value="ECO:0007669"/>
    <property type="project" value="UniProtKB-UniRule"/>
</dbReference>
<dbReference type="SMART" id="SM00744">
    <property type="entry name" value="RINGv"/>
    <property type="match status" value="1"/>
</dbReference>
<dbReference type="STRING" id="1229662.W3X8X7"/>
<evidence type="ECO:0000256" key="1">
    <source>
        <dbReference type="ARBA" id="ARBA00000900"/>
    </source>
</evidence>
<dbReference type="Proteomes" id="UP000030651">
    <property type="component" value="Unassembled WGS sequence"/>
</dbReference>
<dbReference type="InParanoid" id="W3X8X7"/>
<comment type="function">
    <text evidence="14">E3 ubiquitin-protein ligase component of the ribosome quality control complex (RQC), a ribosome-associated complex that mediates ubiquitination and extraction of incompletely synthesized nascent chains for proteasomal degradation. Mediates ubiquitination of proteins derived from mRNAs lacking stop codons (non-stop proteins) and other translation arrest products induced by poly-lysine sequences and tandem rare codons. Ubiquitination leads to CDC48 recruitment for extraction and degradation of the incomplete translation product. May indirectly play a role in chromatin function and transcription.</text>
</comment>
<evidence type="ECO:0000256" key="10">
    <source>
        <dbReference type="ARBA" id="ARBA00022737"/>
    </source>
</evidence>
<dbReference type="Pfam" id="PF23280">
    <property type="entry name" value="TPR_26"/>
    <property type="match status" value="1"/>
</dbReference>
<dbReference type="FunCoup" id="W3X8X7">
    <property type="interactions" value="582"/>
</dbReference>
<evidence type="ECO:0000256" key="6">
    <source>
        <dbReference type="ARBA" id="ARBA00017157"/>
    </source>
</evidence>
<dbReference type="Gene3D" id="3.30.40.10">
    <property type="entry name" value="Zinc/RING finger domain, C3HC4 (zinc finger)"/>
    <property type="match status" value="1"/>
</dbReference>
<dbReference type="EMBL" id="KI912111">
    <property type="protein sequence ID" value="ETS82495.1"/>
    <property type="molecule type" value="Genomic_DNA"/>
</dbReference>
<name>W3X8X7_PESFW</name>
<keyword evidence="10" id="KW-0677">Repeat</keyword>
<comment type="subcellular location">
    <subcellularLocation>
        <location evidence="2">Cytoplasm</location>
        <location evidence="2">Cytosol</location>
    </subcellularLocation>
</comment>
<dbReference type="SMART" id="SM00184">
    <property type="entry name" value="RING"/>
    <property type="match status" value="1"/>
</dbReference>
<dbReference type="RefSeq" id="XP_007831143.1">
    <property type="nucleotide sequence ID" value="XM_007832952.1"/>
</dbReference>
<comment type="function">
    <text evidence="16">E3 ubiquitin-protein ligase. Component of the ribosome quality control complex (RQC), a ribosome-associated complex that mediates ubiquitination and extraction of incompletely synthesized nascent chains for proteasomal degradation.</text>
</comment>
<gene>
    <name evidence="19" type="ORF">PFICI_04371</name>
</gene>
<keyword evidence="8 16" id="KW-0808">Transferase</keyword>
<dbReference type="InterPro" id="IPR057030">
    <property type="entry name" value="TPR_Rkr-1"/>
</dbReference>
<dbReference type="Pfam" id="PF22958">
    <property type="entry name" value="Ltn1_1st"/>
    <property type="match status" value="1"/>
</dbReference>
<evidence type="ECO:0000313" key="19">
    <source>
        <dbReference type="EMBL" id="ETS82495.1"/>
    </source>
</evidence>
<dbReference type="GO" id="GO:0008270">
    <property type="term" value="F:zinc ion binding"/>
    <property type="evidence" value="ECO:0007669"/>
    <property type="project" value="UniProtKB-KW"/>
</dbReference>
<keyword evidence="13 16" id="KW-0862">Zinc</keyword>
<dbReference type="FunFam" id="3.30.40.10:FF:000038">
    <property type="entry name" value="E3 ubiquitin-protein ligase listerin"/>
    <property type="match status" value="1"/>
</dbReference>
<evidence type="ECO:0000256" key="11">
    <source>
        <dbReference type="ARBA" id="ARBA00022771"/>
    </source>
</evidence>
<evidence type="ECO:0000256" key="13">
    <source>
        <dbReference type="ARBA" id="ARBA00022833"/>
    </source>
</evidence>
<dbReference type="OrthoDB" id="6108at2759"/>
<evidence type="ECO:0000256" key="8">
    <source>
        <dbReference type="ARBA" id="ARBA00022679"/>
    </source>
</evidence>
<dbReference type="InterPro" id="IPR054476">
    <property type="entry name" value="Ltn1_N"/>
</dbReference>
<keyword evidence="20" id="KW-1185">Reference proteome</keyword>
<comment type="catalytic activity">
    <reaction evidence="1 16">
        <text>S-ubiquitinyl-[E2 ubiquitin-conjugating enzyme]-L-cysteine + [acceptor protein]-L-lysine = [E2 ubiquitin-conjugating enzyme]-L-cysteine + N(6)-ubiquitinyl-[acceptor protein]-L-lysine.</text>
        <dbReference type="EC" id="2.3.2.27"/>
    </reaction>
</comment>
<dbReference type="CDD" id="cd16491">
    <property type="entry name" value="RING-CH-C4HC3_LTN1"/>
    <property type="match status" value="1"/>
</dbReference>
<dbReference type="PROSITE" id="PS50089">
    <property type="entry name" value="ZF_RING_2"/>
    <property type="match status" value="1"/>
</dbReference>
<evidence type="ECO:0000256" key="17">
    <source>
        <dbReference type="SAM" id="MobiDB-lite"/>
    </source>
</evidence>
<sequence>MRSRGLKSSAASGKAFASSGSGAFGAFSSASSGSKLSYLTEPPDYSTISDANVAVSFKNLLKKDATTKSKALEDLLAHVEAHPYEKDGGVEEAVLEVWVQLYPRISIDNSRRVRELSHTLQLELMKSARKRMERHIPKIVATWLAGTFDRDRAVSRIASEGLSSFLTTPEKTIQFWKRCQPQILEYASDAILETADTLSDERSTSADDAEAKYYRVLGSSLGLVLNLLEKMSPTDMEKFQDSYDQFLEVEKVWTSALVGDVVVRRLASQMVAICIEKRPDVVGDKLALLSKVYISEGLKSSQTGSATEFVKTITILTNKFPTIWTSDYRGKNPTSRLKTFVEKGSQGSTVAFWDALSQLLSCLPVEILPSSDKAAAVAFMKSLRSGITSREEPKSHTVNAWTCYIGLGRLFVERLTEGSAAFAEETVFPLIEQYLFTELPEWSVESPIPVLKAYTASAASPSQDVREAARQQWSRSKEQFLSRIRDSLPEASKDFQKSQKAIAEEGGRWFDLTGKILDAHAKTIGTDRPIPADAVKKPSIDLVLDAFQILQKRNYKPFGAAAAIAAAFENSQPLFQANTDSEAADKVLQELQGALSDDLAAILNSSSMLYILSCVTSLSNIPDRTQDFENLWQVSVEGLAALINDSSSGLPVEGVQALTKLISTTDSAALARKTETLQSVLVRICLECAKGTQLTESWDAFDAALTFNVFDDIHGHDLAKEITAILAKQPTAEAIKSLLLVAQKKPELLSGAETHMSLMTSLLSLSEKSDSPDIAMLRSLLSQPTSGTSSNVAGIIEQNLSNATLECLGIDTLVQQAQQLRKTKDGAAVVLPDTNIWENELLVIMDKEHLDYSLSMTSNVGGSYFLVGPAGQSTSSKTRRDRAGCSIPGRMAQYVSRLVSLGLTTELPLDKQAQLLILTSITAELAADQLTTMKEGIVWDTAANGASSAEHLISSSRAMLNSLTDEASEWRSDSSSASLPDQLVHEVFNRLLETSKQPTVFGLYSSKVLTNLLESLAEKHGFPTSAEDWLVKLDVLKSTPTTILPAVSLLRGLGPTLAPTRAISNLCNRLVSDAAGATLNVDKSLSTLVLLNACMQIYDVGDLPVANNRLVFAVRQITSWLEQPSEVESRFAAEICKSLQYLLPCIKDVYGSYWERAIGFCIYIWTRNTSSEELSSWLPSIHASIRLLKTLEAIEEPNDDLTEALESTMKERSLAFIELLRLPHTKETQPLDMVDSIVCRQVEKLPLEYIQDPADLYDLVASDSRAIQTAAFTVLHKALPAAQEQLSIDVLLEKKAAQLPDELLSLLLEAPTLEAYSDEELSRFPNPIRSYLLTWHLVFDAFNAASFKVRGDYADNLKTNNYIGPLMNFTFDILGHSAAHGLNLEKAGFTDDDIRNYDIKLAEAETDERNMQWLLVHLYYLVLKFVPGLFKTWHVDCRSKQTKIAVEDWMVKYFSPIIVTEALDDVAKWAETQEAPEEDEKELVVKISRAAKEVTAGYEVDESQATIAIKIPHAYPLEPVLVVGVNRVAVSEKKWQGWILSTKGVITFSGGSLIDGLTAFKRNITGALKGQTECAICYSIISSDKTMPDKRCGTCKNLFHRSCLYKWFQSSNQNTCPLCRNPIDYLGADTKSRRRG</sequence>
<dbReference type="UniPathway" id="UPA00143"/>
<dbReference type="SUPFAM" id="SSF57850">
    <property type="entry name" value="RING/U-box"/>
    <property type="match status" value="1"/>
</dbReference>
<evidence type="ECO:0000313" key="20">
    <source>
        <dbReference type="Proteomes" id="UP000030651"/>
    </source>
</evidence>
<dbReference type="InterPro" id="IPR054477">
    <property type="entry name" value="LTN1_E3_ligase_6th"/>
</dbReference>
<evidence type="ECO:0000256" key="7">
    <source>
        <dbReference type="ARBA" id="ARBA00022490"/>
    </source>
</evidence>
<feature type="domain" description="RING-type" evidence="18">
    <location>
        <begin position="1574"/>
        <end position="1620"/>
    </location>
</feature>
<organism evidence="19 20">
    <name type="scientific">Pestalotiopsis fici (strain W106-1 / CGMCC3.15140)</name>
    <dbReference type="NCBI Taxonomy" id="1229662"/>
    <lineage>
        <taxon>Eukaryota</taxon>
        <taxon>Fungi</taxon>
        <taxon>Dikarya</taxon>
        <taxon>Ascomycota</taxon>
        <taxon>Pezizomycotina</taxon>
        <taxon>Sordariomycetes</taxon>
        <taxon>Xylariomycetidae</taxon>
        <taxon>Amphisphaeriales</taxon>
        <taxon>Sporocadaceae</taxon>
        <taxon>Pestalotiopsis</taxon>
    </lineage>
</organism>
<proteinExistence type="inferred from homology"/>
<keyword evidence="12 16" id="KW-0833">Ubl conjugation pathway</keyword>
<dbReference type="InterPro" id="IPR011016">
    <property type="entry name" value="Znf_RING-CH"/>
</dbReference>
<evidence type="ECO:0000256" key="3">
    <source>
        <dbReference type="ARBA" id="ARBA00004906"/>
    </source>
</evidence>
<dbReference type="SUPFAM" id="SSF48371">
    <property type="entry name" value="ARM repeat"/>
    <property type="match status" value="1"/>
</dbReference>